<gene>
    <name evidence="2" type="ORF">HK100_004366</name>
</gene>
<accession>A0AAD5SYL8</accession>
<dbReference type="AlphaFoldDB" id="A0AAD5SYL8"/>
<protein>
    <submittedName>
        <fullName evidence="2">Uncharacterized protein</fullName>
    </submittedName>
</protein>
<sequence>MKRKQNGNKEETTTAKDGRRKEVSVQRDIRTFFFRSAPGLENRPDGYETGDSDFEESFLTRVGQSTSSKNPLENNRFRRTFDIEAALRYKASKLQHNGEFTTLYEPNVAFSLILRVLRNGGFFHVKTQEDVALIRTPLSKQEQNEHLAWILDPENLPHRGFRTGAELILLSEAGMNMISFDRSDSTKKIDEIRQTIVADSWGFNRLSNSLSERATDNLLREILAGDYAEGDAAFQRRNGGGEPKMLSREWEETIERKWGSMSSEAKTQQYNSRRQGPIDPNYVFPDIRFWGLDGGLPQFQRLCRLNANGNGNLVDEISGFELTPCNWGVDRVINGIARKEETIYKTKKIKISYL</sequence>
<evidence type="ECO:0000256" key="1">
    <source>
        <dbReference type="SAM" id="MobiDB-lite"/>
    </source>
</evidence>
<proteinExistence type="predicted"/>
<dbReference type="EMBL" id="JADGJH010002164">
    <property type="protein sequence ID" value="KAJ3102447.1"/>
    <property type="molecule type" value="Genomic_DNA"/>
</dbReference>
<feature type="compositionally biased region" description="Basic and acidic residues" evidence="1">
    <location>
        <begin position="7"/>
        <end position="24"/>
    </location>
</feature>
<comment type="caution">
    <text evidence="2">The sequence shown here is derived from an EMBL/GenBank/DDBJ whole genome shotgun (WGS) entry which is preliminary data.</text>
</comment>
<dbReference type="Proteomes" id="UP001211907">
    <property type="component" value="Unassembled WGS sequence"/>
</dbReference>
<keyword evidence="3" id="KW-1185">Reference proteome</keyword>
<reference evidence="2" key="1">
    <citation type="submission" date="2020-05" db="EMBL/GenBank/DDBJ databases">
        <title>Phylogenomic resolution of chytrid fungi.</title>
        <authorList>
            <person name="Stajich J.E."/>
            <person name="Amses K."/>
            <person name="Simmons R."/>
            <person name="Seto K."/>
            <person name="Myers J."/>
            <person name="Bonds A."/>
            <person name="Quandt C.A."/>
            <person name="Barry K."/>
            <person name="Liu P."/>
            <person name="Grigoriev I."/>
            <person name="Longcore J.E."/>
            <person name="James T.Y."/>
        </authorList>
    </citation>
    <scope>NUCLEOTIDE SEQUENCE</scope>
    <source>
        <strain evidence="2">JEL0513</strain>
    </source>
</reference>
<name>A0AAD5SYL8_9FUNG</name>
<organism evidence="2 3">
    <name type="scientific">Physocladia obscura</name>
    <dbReference type="NCBI Taxonomy" id="109957"/>
    <lineage>
        <taxon>Eukaryota</taxon>
        <taxon>Fungi</taxon>
        <taxon>Fungi incertae sedis</taxon>
        <taxon>Chytridiomycota</taxon>
        <taxon>Chytridiomycota incertae sedis</taxon>
        <taxon>Chytridiomycetes</taxon>
        <taxon>Chytridiales</taxon>
        <taxon>Chytriomycetaceae</taxon>
        <taxon>Physocladia</taxon>
    </lineage>
</organism>
<evidence type="ECO:0000313" key="2">
    <source>
        <dbReference type="EMBL" id="KAJ3102447.1"/>
    </source>
</evidence>
<evidence type="ECO:0000313" key="3">
    <source>
        <dbReference type="Proteomes" id="UP001211907"/>
    </source>
</evidence>
<feature type="region of interest" description="Disordered" evidence="1">
    <location>
        <begin position="1"/>
        <end position="24"/>
    </location>
</feature>